<gene>
    <name evidence="2" type="ORF">IFM89_003205</name>
</gene>
<reference evidence="2 3" key="1">
    <citation type="submission" date="2020-10" db="EMBL/GenBank/DDBJ databases">
        <title>The Coptis chinensis genome and diversification of protoberbering-type alkaloids.</title>
        <authorList>
            <person name="Wang B."/>
            <person name="Shu S."/>
            <person name="Song C."/>
            <person name="Liu Y."/>
        </authorList>
    </citation>
    <scope>NUCLEOTIDE SEQUENCE [LARGE SCALE GENOMIC DNA]</scope>
    <source>
        <strain evidence="2">HL-2020</strain>
        <tissue evidence="2">Leaf</tissue>
    </source>
</reference>
<organism evidence="2 3">
    <name type="scientific">Coptis chinensis</name>
    <dbReference type="NCBI Taxonomy" id="261450"/>
    <lineage>
        <taxon>Eukaryota</taxon>
        <taxon>Viridiplantae</taxon>
        <taxon>Streptophyta</taxon>
        <taxon>Embryophyta</taxon>
        <taxon>Tracheophyta</taxon>
        <taxon>Spermatophyta</taxon>
        <taxon>Magnoliopsida</taxon>
        <taxon>Ranunculales</taxon>
        <taxon>Ranunculaceae</taxon>
        <taxon>Coptidoideae</taxon>
        <taxon>Coptis</taxon>
    </lineage>
</organism>
<dbReference type="PANTHER" id="PTHR33710">
    <property type="entry name" value="BNAC02G09200D PROTEIN"/>
    <property type="match status" value="1"/>
</dbReference>
<evidence type="ECO:0000259" key="1">
    <source>
        <dbReference type="Pfam" id="PF03372"/>
    </source>
</evidence>
<dbReference type="Proteomes" id="UP000631114">
    <property type="component" value="Unassembled WGS sequence"/>
</dbReference>
<evidence type="ECO:0000313" key="3">
    <source>
        <dbReference type="Proteomes" id="UP000631114"/>
    </source>
</evidence>
<dbReference type="EMBL" id="JADFTS010000008">
    <property type="protein sequence ID" value="KAF9591254.1"/>
    <property type="molecule type" value="Genomic_DNA"/>
</dbReference>
<dbReference type="InterPro" id="IPR036691">
    <property type="entry name" value="Endo/exonu/phosph_ase_sf"/>
</dbReference>
<dbReference type="GO" id="GO:0003824">
    <property type="term" value="F:catalytic activity"/>
    <property type="evidence" value="ECO:0007669"/>
    <property type="project" value="InterPro"/>
</dbReference>
<comment type="caution">
    <text evidence="2">The sequence shown here is derived from an EMBL/GenBank/DDBJ whole genome shotgun (WGS) entry which is preliminary data.</text>
</comment>
<feature type="domain" description="Endonuclease/exonuclease/phosphatase" evidence="1">
    <location>
        <begin position="134"/>
        <end position="244"/>
    </location>
</feature>
<evidence type="ECO:0000313" key="2">
    <source>
        <dbReference type="EMBL" id="KAF9591254.1"/>
    </source>
</evidence>
<dbReference type="Pfam" id="PF03372">
    <property type="entry name" value="Exo_endo_phos"/>
    <property type="match status" value="1"/>
</dbReference>
<dbReference type="InterPro" id="IPR005135">
    <property type="entry name" value="Endo/exonuclease/phosphatase"/>
</dbReference>
<keyword evidence="3" id="KW-1185">Reference proteome</keyword>
<dbReference type="OrthoDB" id="1113909at2759"/>
<dbReference type="SUPFAM" id="SSF56219">
    <property type="entry name" value="DNase I-like"/>
    <property type="match status" value="1"/>
</dbReference>
<dbReference type="PANTHER" id="PTHR33710:SF71">
    <property type="entry name" value="ENDONUCLEASE_EXONUCLEASE_PHOSPHATASE DOMAIN-CONTAINING PROTEIN"/>
    <property type="match status" value="1"/>
</dbReference>
<sequence length="309" mass="36312">MKQDRENVNELVESFFEEDREARRKTPIHNDYEVAVVRPNILQKNSVGKGKKHQSVKGSGRVSLIKRLVDFESFVVPSHGLSGGLWIFWERSVGVEVMMSDSWFIHCKISAKVNGVHECFYLSCVYGNSKSCIRRLQWPVLTMFKPTNDESWFLMGDFNEITCPEEKYGGKLFNYSKVRIFLDMIDECELFDLGFVGSIYTWTNRQNGRHKIWERIDRMMANEGWRSRFSGCRVHHELATSSDHKFLILKLLQDRVTVRRPFRFEIMWAQHDGCQEQIRDPFQNELRGSPSFVLCKKANQNCQKFKMVE</sequence>
<accession>A0A835H1F5</accession>
<dbReference type="Gene3D" id="3.60.10.10">
    <property type="entry name" value="Endonuclease/exonuclease/phosphatase"/>
    <property type="match status" value="1"/>
</dbReference>
<proteinExistence type="predicted"/>
<dbReference type="AlphaFoldDB" id="A0A835H1F5"/>
<name>A0A835H1F5_9MAGN</name>
<protein>
    <recommendedName>
        <fullName evidence="1">Endonuclease/exonuclease/phosphatase domain-containing protein</fullName>
    </recommendedName>
</protein>